<feature type="transmembrane region" description="Helical" evidence="8">
    <location>
        <begin position="98"/>
        <end position="120"/>
    </location>
</feature>
<dbReference type="InterPro" id="IPR038770">
    <property type="entry name" value="Na+/solute_symporter_sf"/>
</dbReference>
<dbReference type="InterPro" id="IPR004706">
    <property type="entry name" value="Arsenical-R_Acr3"/>
</dbReference>
<keyword evidence="5 8" id="KW-0812">Transmembrane</keyword>
<proteinExistence type="inferred from homology"/>
<evidence type="ECO:0000313" key="10">
    <source>
        <dbReference type="Proteomes" id="UP000036061"/>
    </source>
</evidence>
<dbReference type="RefSeq" id="WP_048033672.1">
    <property type="nucleotide sequence ID" value="NZ_CP030117.1"/>
</dbReference>
<evidence type="ECO:0000256" key="2">
    <source>
        <dbReference type="ARBA" id="ARBA00010110"/>
    </source>
</evidence>
<feature type="transmembrane region" description="Helical" evidence="8">
    <location>
        <begin position="41"/>
        <end position="58"/>
    </location>
</feature>
<keyword evidence="6 8" id="KW-1133">Transmembrane helix</keyword>
<dbReference type="AlphaFoldDB" id="A0A2Z4MKQ0"/>
<feature type="transmembrane region" description="Helical" evidence="8">
    <location>
        <begin position="70"/>
        <end position="92"/>
    </location>
</feature>
<dbReference type="EMBL" id="CP030117">
    <property type="protein sequence ID" value="AWX57082.1"/>
    <property type="molecule type" value="Genomic_DNA"/>
</dbReference>
<feature type="transmembrane region" description="Helical" evidence="8">
    <location>
        <begin position="198"/>
        <end position="216"/>
    </location>
</feature>
<comment type="similarity">
    <text evidence="2">Belongs to the arsenical resistance-3 (ACR3) (TC 2.A.59) family.</text>
</comment>
<dbReference type="GO" id="GO:0005886">
    <property type="term" value="C:plasma membrane"/>
    <property type="evidence" value="ECO:0007669"/>
    <property type="project" value="UniProtKB-SubCell"/>
</dbReference>
<dbReference type="Proteomes" id="UP000036061">
    <property type="component" value="Chromosome"/>
</dbReference>
<protein>
    <submittedName>
        <fullName evidence="9">Arsenic resistance protein</fullName>
    </submittedName>
</protein>
<comment type="subcellular location">
    <subcellularLocation>
        <location evidence="1">Cell membrane</location>
        <topology evidence="1">Multi-pass membrane protein</topology>
    </subcellularLocation>
</comment>
<evidence type="ECO:0000256" key="8">
    <source>
        <dbReference type="SAM" id="Phobius"/>
    </source>
</evidence>
<evidence type="ECO:0000256" key="6">
    <source>
        <dbReference type="ARBA" id="ARBA00022989"/>
    </source>
</evidence>
<dbReference type="GO" id="GO:0015105">
    <property type="term" value="F:arsenite transmembrane transporter activity"/>
    <property type="evidence" value="ECO:0007669"/>
    <property type="project" value="TreeGrafter"/>
</dbReference>
<feature type="transmembrane region" description="Helical" evidence="8">
    <location>
        <begin position="127"/>
        <end position="147"/>
    </location>
</feature>
<dbReference type="PANTHER" id="PTHR43057">
    <property type="entry name" value="ARSENITE EFFLUX TRANSPORTER"/>
    <property type="match status" value="1"/>
</dbReference>
<evidence type="ECO:0000256" key="4">
    <source>
        <dbReference type="ARBA" id="ARBA00022475"/>
    </source>
</evidence>
<evidence type="ECO:0000256" key="1">
    <source>
        <dbReference type="ARBA" id="ARBA00004651"/>
    </source>
</evidence>
<feature type="transmembrane region" description="Helical" evidence="8">
    <location>
        <begin position="12"/>
        <end position="29"/>
    </location>
</feature>
<evidence type="ECO:0000256" key="7">
    <source>
        <dbReference type="ARBA" id="ARBA00023136"/>
    </source>
</evidence>
<keyword evidence="3" id="KW-0813">Transport</keyword>
<evidence type="ECO:0000256" key="5">
    <source>
        <dbReference type="ARBA" id="ARBA00022692"/>
    </source>
</evidence>
<dbReference type="GO" id="GO:0015104">
    <property type="term" value="F:antimonite transmembrane transporter activity"/>
    <property type="evidence" value="ECO:0007669"/>
    <property type="project" value="TreeGrafter"/>
</dbReference>
<feature type="transmembrane region" description="Helical" evidence="8">
    <location>
        <begin position="167"/>
        <end position="186"/>
    </location>
</feature>
<dbReference type="Pfam" id="PF01758">
    <property type="entry name" value="SBF"/>
    <property type="match status" value="1"/>
</dbReference>
<feature type="transmembrane region" description="Helical" evidence="8">
    <location>
        <begin position="228"/>
        <end position="251"/>
    </location>
</feature>
<keyword evidence="4" id="KW-1003">Cell membrane</keyword>
<name>A0A2Z4MKQ0_BREBE</name>
<reference evidence="9 10" key="1">
    <citation type="journal article" date="2015" name="Genome Announc.">
        <title>Draft Genome Sequence of Brevibacillus brevis DZQ7, a Plant Growth-Promoting Rhizobacterium with Broad-Spectrum Antimicrobial Activity.</title>
        <authorList>
            <person name="Hou Q."/>
            <person name="Wang C."/>
            <person name="Hou X."/>
            <person name="Xia Z."/>
            <person name="Ye J."/>
            <person name="Liu K."/>
            <person name="Liu H."/>
            <person name="Wang J."/>
            <person name="Guo H."/>
            <person name="Yu X."/>
            <person name="Yang Y."/>
            <person name="Du B."/>
            <person name="Ding Y."/>
        </authorList>
    </citation>
    <scope>NUCLEOTIDE SEQUENCE [LARGE SCALE GENOMIC DNA]</scope>
    <source>
        <strain evidence="9 10">DZQ7</strain>
    </source>
</reference>
<organism evidence="9 10">
    <name type="scientific">Brevibacillus brevis</name>
    <name type="common">Bacillus brevis</name>
    <dbReference type="NCBI Taxonomy" id="1393"/>
    <lineage>
        <taxon>Bacteria</taxon>
        <taxon>Bacillati</taxon>
        <taxon>Bacillota</taxon>
        <taxon>Bacilli</taxon>
        <taxon>Bacillales</taxon>
        <taxon>Paenibacillaceae</taxon>
        <taxon>Brevibacillus</taxon>
    </lineage>
</organism>
<dbReference type="InterPro" id="IPR002657">
    <property type="entry name" value="BilAc:Na_symport/Acr3"/>
</dbReference>
<gene>
    <name evidence="9" type="ORF">AB432_019410</name>
</gene>
<dbReference type="GO" id="GO:0015297">
    <property type="term" value="F:antiporter activity"/>
    <property type="evidence" value="ECO:0007669"/>
    <property type="project" value="InterPro"/>
</dbReference>
<dbReference type="PANTHER" id="PTHR43057:SF1">
    <property type="entry name" value="ARSENICAL-RESISTANCE PROTEIN 3"/>
    <property type="match status" value="1"/>
</dbReference>
<sequence>MISREQLEKNQVWLYAFVLMIAAGTGLLWPESSESLDRMISFILAILLYGMFTQIPFFRLQEALANRKFIYALLVTNYIAVPILVWGLTRFLPTDPAILLGVLLVLLTPCIDYVIVFTHLGRGNEKLVLVSTPILFVTQMLLLPIYLALFMGKTSAEIVSVGPFLEAFLGLIVVPLGLALLTQWWSRRKPHGERFLDATAWLPVPFMALTLFIVVASQISKLYTSYHFISQVIPVYVAYMAITPLIARIVSRIFRLDTRAGRALIFSAGTRNSLVVLPLALALPEPLNGVVSAVIVTQTIVELIGELLYIRLVPNVLLRETNGTAENKMNRLGR</sequence>
<evidence type="ECO:0000256" key="3">
    <source>
        <dbReference type="ARBA" id="ARBA00022448"/>
    </source>
</evidence>
<accession>A0A2Z4MKQ0</accession>
<keyword evidence="7 8" id="KW-0472">Membrane</keyword>
<evidence type="ECO:0000313" key="9">
    <source>
        <dbReference type="EMBL" id="AWX57082.1"/>
    </source>
</evidence>
<dbReference type="Gene3D" id="1.20.1530.20">
    <property type="match status" value="1"/>
</dbReference>